<dbReference type="InterPro" id="IPR036188">
    <property type="entry name" value="FAD/NAD-bd_sf"/>
</dbReference>
<sequence length="110" mass="11921">MRLGDLGGVPIRSRGRVALLGDAAHWLTLITGQGAGMALTSAAIRADALSRIGTARPRHPDHRACERRRSFMVGLFATAWSNFSTAWDQGSQRHSLRLCCRAFSSLNVSS</sequence>
<dbReference type="Proteomes" id="UP001241747">
    <property type="component" value="Unassembled WGS sequence"/>
</dbReference>
<evidence type="ECO:0000313" key="2">
    <source>
        <dbReference type="Proteomes" id="UP001241747"/>
    </source>
</evidence>
<keyword evidence="2" id="KW-1185">Reference proteome</keyword>
<dbReference type="Gene3D" id="3.50.50.60">
    <property type="entry name" value="FAD/NAD(P)-binding domain"/>
    <property type="match status" value="1"/>
</dbReference>
<dbReference type="SUPFAM" id="SSF51905">
    <property type="entry name" value="FAD/NAD(P)-binding domain"/>
    <property type="match status" value="1"/>
</dbReference>
<name>A0ABU0LJH5_XANAG</name>
<reference evidence="1 2" key="1">
    <citation type="submission" date="2023-07" db="EMBL/GenBank/DDBJ databases">
        <title>Genomic Encyclopedia of Type Strains, Phase IV (KMG-IV): sequencing the most valuable type-strain genomes for metagenomic binning, comparative biology and taxonomic classification.</title>
        <authorList>
            <person name="Goeker M."/>
        </authorList>
    </citation>
    <scope>NUCLEOTIDE SEQUENCE [LARGE SCALE GENOMIC DNA]</scope>
    <source>
        <strain evidence="1 2">DSM 3770</strain>
    </source>
</reference>
<proteinExistence type="predicted"/>
<dbReference type="RefSeq" id="WP_237347460.1">
    <property type="nucleotide sequence ID" value="NZ_JABWGX010000035.1"/>
</dbReference>
<protein>
    <submittedName>
        <fullName evidence="1">2-polyprenyl-6-methoxyphenol hydroxylase-like FAD-dependent oxidoreductase</fullName>
    </submittedName>
</protein>
<accession>A0ABU0LJH5</accession>
<comment type="caution">
    <text evidence="1">The sequence shown here is derived from an EMBL/GenBank/DDBJ whole genome shotgun (WGS) entry which is preliminary data.</text>
</comment>
<evidence type="ECO:0000313" key="1">
    <source>
        <dbReference type="EMBL" id="MDQ0507293.1"/>
    </source>
</evidence>
<dbReference type="EMBL" id="JAUSVY010000016">
    <property type="protein sequence ID" value="MDQ0507293.1"/>
    <property type="molecule type" value="Genomic_DNA"/>
</dbReference>
<gene>
    <name evidence="1" type="ORF">QOZ94_004116</name>
</gene>
<organism evidence="1 2">
    <name type="scientific">Xanthobacter agilis</name>
    <dbReference type="NCBI Taxonomy" id="47492"/>
    <lineage>
        <taxon>Bacteria</taxon>
        <taxon>Pseudomonadati</taxon>
        <taxon>Pseudomonadota</taxon>
        <taxon>Alphaproteobacteria</taxon>
        <taxon>Hyphomicrobiales</taxon>
        <taxon>Xanthobacteraceae</taxon>
        <taxon>Xanthobacter</taxon>
    </lineage>
</organism>